<organism evidence="1 2">
    <name type="scientific">Leptospirillum ferrooxidans (strain C2-3)</name>
    <dbReference type="NCBI Taxonomy" id="1162668"/>
    <lineage>
        <taxon>Bacteria</taxon>
        <taxon>Pseudomonadati</taxon>
        <taxon>Nitrospirota</taxon>
        <taxon>Nitrospiria</taxon>
        <taxon>Nitrospirales</taxon>
        <taxon>Nitrospiraceae</taxon>
        <taxon>Leptospirillum</taxon>
    </lineage>
</organism>
<accession>I0IMT8</accession>
<dbReference type="KEGG" id="lfc:LFE_0883"/>
<proteinExistence type="predicted"/>
<keyword evidence="2" id="KW-1185">Reference proteome</keyword>
<gene>
    <name evidence="1" type="ordered locus">LFE_0883</name>
</gene>
<protein>
    <submittedName>
        <fullName evidence="1">Uncharacterized protein</fullName>
    </submittedName>
</protein>
<reference evidence="2" key="2">
    <citation type="submission" date="2012-03" db="EMBL/GenBank/DDBJ databases">
        <title>The complete genome sequence of the pioneer microbe on fresh volcanic deposit, Leptospirillum ferrooxidans strain C2-3.</title>
        <authorList>
            <person name="Fujimura R."/>
            <person name="Sato Y."/>
            <person name="Nishizawa T."/>
            <person name="Nanba K."/>
            <person name="Oshima K."/>
            <person name="Hattori M."/>
            <person name="Kamijo T."/>
            <person name="Ohta H."/>
        </authorList>
    </citation>
    <scope>NUCLEOTIDE SEQUENCE [LARGE SCALE GENOMIC DNA]</scope>
    <source>
        <strain evidence="2">C2-3</strain>
    </source>
</reference>
<dbReference type="EMBL" id="AP012342">
    <property type="protein sequence ID" value="BAM06587.1"/>
    <property type="molecule type" value="Genomic_DNA"/>
</dbReference>
<name>I0IMT8_LEPFC</name>
<sequence>MHLLRPEAKYPAVGKSLIVKKEQGEQDKDPVELPNGEAELLSLVHDPETIITDSLVKRCY</sequence>
<dbReference type="HOGENOM" id="CLU_2935960_0_0_0"/>
<dbReference type="Proteomes" id="UP000007382">
    <property type="component" value="Chromosome"/>
</dbReference>
<dbReference type="PATRIC" id="fig|1162668.3.peg.1022"/>
<evidence type="ECO:0000313" key="1">
    <source>
        <dbReference type="EMBL" id="BAM06587.1"/>
    </source>
</evidence>
<dbReference type="AlphaFoldDB" id="I0IMT8"/>
<reference evidence="1 2" key="1">
    <citation type="journal article" date="2012" name="J. Bacteriol.">
        <title>Complete Genome Sequence of Leptospirillum ferrooxidans Strain C2-3, Isolated from a Fresh Volcanic Ash Deposit on the Island of Miyake, Japan.</title>
        <authorList>
            <person name="Fujimura R."/>
            <person name="Sato Y."/>
            <person name="Nishizawa T."/>
            <person name="Oshima K."/>
            <person name="Kim S.-W."/>
            <person name="Hattori M."/>
            <person name="Kamijo T."/>
            <person name="Ohta H."/>
        </authorList>
    </citation>
    <scope>NUCLEOTIDE SEQUENCE [LARGE SCALE GENOMIC DNA]</scope>
    <source>
        <strain evidence="1 2">C2-3</strain>
    </source>
</reference>
<dbReference type="STRING" id="1162668.LFE_0883"/>
<evidence type="ECO:0000313" key="2">
    <source>
        <dbReference type="Proteomes" id="UP000007382"/>
    </source>
</evidence>